<name>A0ABT0VFR2_9LACO</name>
<dbReference type="PANTHER" id="PTHR30413">
    <property type="entry name" value="INNER MEMBRANE TRANSPORT PERMEASE"/>
    <property type="match status" value="1"/>
</dbReference>
<keyword evidence="4" id="KW-1003">Cell membrane</keyword>
<keyword evidence="7 8" id="KW-0472">Membrane</keyword>
<comment type="similarity">
    <text evidence="2">Belongs to the ABC-2 integral membrane protein family.</text>
</comment>
<feature type="transmembrane region" description="Helical" evidence="8">
    <location>
        <begin position="243"/>
        <end position="260"/>
    </location>
</feature>
<comment type="subcellular location">
    <subcellularLocation>
        <location evidence="1">Cell membrane</location>
        <topology evidence="1">Multi-pass membrane protein</topology>
    </subcellularLocation>
</comment>
<feature type="transmembrane region" description="Helical" evidence="8">
    <location>
        <begin position="150"/>
        <end position="168"/>
    </location>
</feature>
<dbReference type="EMBL" id="JAGMVS010000038">
    <property type="protein sequence ID" value="MCM2436668.1"/>
    <property type="molecule type" value="Genomic_DNA"/>
</dbReference>
<evidence type="ECO:0000256" key="3">
    <source>
        <dbReference type="ARBA" id="ARBA00022448"/>
    </source>
</evidence>
<sequence length="275" mass="31733">MKELLLIIKEHLSHFGIIMRLARYEDKATNQGNYLGMAWQFLNPAFQVGTYYLVFGLGLRSQGNPEAHVPYIVWMLFGLSTWFFMNGTFMAGVSSITSKVAMVSKMKFPISILPTVRYVSDLTSFWAMLGISIVAMLVSGVPITLHILQFFYYFIAMTALMFSFGILNSTVNVLIPDYKMLMSSVMRLLFWTSGAIWNVDRLNGNHMQQVIAGIIKLNPFYYIVDGMRDSFLSQAWFWSSDRLQYTIMFWLFVMFIALLGSHLHMKFRARFIDLI</sequence>
<feature type="transmembrane region" description="Helical" evidence="8">
    <location>
        <begin position="118"/>
        <end position="138"/>
    </location>
</feature>
<keyword evidence="6 8" id="KW-1133">Transmembrane helix</keyword>
<dbReference type="Pfam" id="PF01061">
    <property type="entry name" value="ABC2_membrane"/>
    <property type="match status" value="1"/>
</dbReference>
<evidence type="ECO:0000313" key="10">
    <source>
        <dbReference type="EMBL" id="MCM2436668.1"/>
    </source>
</evidence>
<dbReference type="InterPro" id="IPR013525">
    <property type="entry name" value="ABC2_TM"/>
</dbReference>
<evidence type="ECO:0000256" key="7">
    <source>
        <dbReference type="ARBA" id="ARBA00023136"/>
    </source>
</evidence>
<proteinExistence type="inferred from homology"/>
<evidence type="ECO:0000256" key="6">
    <source>
        <dbReference type="ARBA" id="ARBA00022989"/>
    </source>
</evidence>
<evidence type="ECO:0000256" key="4">
    <source>
        <dbReference type="ARBA" id="ARBA00022475"/>
    </source>
</evidence>
<dbReference type="PANTHER" id="PTHR30413:SF10">
    <property type="entry name" value="CAPSULE POLYSACCHARIDE EXPORT INNER-MEMBRANE PROTEIN CTRC"/>
    <property type="match status" value="1"/>
</dbReference>
<feature type="domain" description="ABC-2 type transporter transmembrane" evidence="9">
    <location>
        <begin position="25"/>
        <end position="231"/>
    </location>
</feature>
<keyword evidence="3" id="KW-0813">Transport</keyword>
<feature type="transmembrane region" description="Helical" evidence="8">
    <location>
        <begin position="71"/>
        <end position="97"/>
    </location>
</feature>
<keyword evidence="5 8" id="KW-0812">Transmembrane</keyword>
<evidence type="ECO:0000256" key="2">
    <source>
        <dbReference type="ARBA" id="ARBA00007783"/>
    </source>
</evidence>
<evidence type="ECO:0000313" key="11">
    <source>
        <dbReference type="Proteomes" id="UP001057481"/>
    </source>
</evidence>
<evidence type="ECO:0000256" key="1">
    <source>
        <dbReference type="ARBA" id="ARBA00004651"/>
    </source>
</evidence>
<feature type="transmembrane region" description="Helical" evidence="8">
    <location>
        <begin position="41"/>
        <end position="59"/>
    </location>
</feature>
<dbReference type="RefSeq" id="WP_205143114.1">
    <property type="nucleotide sequence ID" value="NZ_JAFBDN010000003.1"/>
</dbReference>
<reference evidence="10" key="1">
    <citation type="submission" date="2021-04" db="EMBL/GenBank/DDBJ databases">
        <title>Taxonomic assessment of Weissella genus.</title>
        <authorList>
            <person name="Fanelli F."/>
            <person name="Chieffi D."/>
            <person name="Dell'Aquila A."/>
            <person name="Gyu-Sung C."/>
            <person name="Franz C.M.A.P."/>
            <person name="Fusco V."/>
        </authorList>
    </citation>
    <scope>NUCLEOTIDE SEQUENCE</scope>
    <source>
        <strain evidence="10">LMG 25373</strain>
    </source>
</reference>
<evidence type="ECO:0000256" key="5">
    <source>
        <dbReference type="ARBA" id="ARBA00022692"/>
    </source>
</evidence>
<protein>
    <submittedName>
        <fullName evidence="10">ABC transporter permease</fullName>
    </submittedName>
</protein>
<accession>A0ABT0VFR2</accession>
<keyword evidence="11" id="KW-1185">Reference proteome</keyword>
<dbReference type="Proteomes" id="UP001057481">
    <property type="component" value="Unassembled WGS sequence"/>
</dbReference>
<comment type="caution">
    <text evidence="10">The sequence shown here is derived from an EMBL/GenBank/DDBJ whole genome shotgun (WGS) entry which is preliminary data.</text>
</comment>
<evidence type="ECO:0000259" key="9">
    <source>
        <dbReference type="Pfam" id="PF01061"/>
    </source>
</evidence>
<evidence type="ECO:0000256" key="8">
    <source>
        <dbReference type="SAM" id="Phobius"/>
    </source>
</evidence>
<gene>
    <name evidence="10" type="ORF">KAK10_01800</name>
</gene>
<organism evidence="10 11">
    <name type="scientific">Periweissella beninensis</name>
    <dbReference type="NCBI Taxonomy" id="504936"/>
    <lineage>
        <taxon>Bacteria</taxon>
        <taxon>Bacillati</taxon>
        <taxon>Bacillota</taxon>
        <taxon>Bacilli</taxon>
        <taxon>Lactobacillales</taxon>
        <taxon>Lactobacillaceae</taxon>
        <taxon>Periweissella</taxon>
    </lineage>
</organism>